<feature type="compositionally biased region" description="Low complexity" evidence="4">
    <location>
        <begin position="501"/>
        <end position="512"/>
    </location>
</feature>
<dbReference type="OrthoDB" id="19679at2759"/>
<evidence type="ECO:0000313" key="5">
    <source>
        <dbReference type="EMBL" id="PNR54591.1"/>
    </source>
</evidence>
<dbReference type="PaxDb" id="3218-PP1S229_34V6.1"/>
<dbReference type="EnsemblPlants" id="Pp3c5_28640V3.2">
    <property type="protein sequence ID" value="Pp3c5_28640V3.2"/>
    <property type="gene ID" value="Pp3c5_28640"/>
</dbReference>
<dbReference type="Pfam" id="PF09751">
    <property type="entry name" value="Es2"/>
    <property type="match status" value="1"/>
</dbReference>
<keyword evidence="7" id="KW-1185">Reference proteome</keyword>
<comment type="similarity">
    <text evidence="2">Belongs to the ESS2 family.</text>
</comment>
<dbReference type="PANTHER" id="PTHR12940">
    <property type="entry name" value="ES-2 PROTEIN - RELATED"/>
    <property type="match status" value="1"/>
</dbReference>
<name>A9TH42_PHYPA</name>
<evidence type="ECO:0000313" key="6">
    <source>
        <dbReference type="EnsemblPlants" id="Pp3c5_28640V3.1"/>
    </source>
</evidence>
<dbReference type="InterPro" id="IPR019148">
    <property type="entry name" value="Nuclear_protein_DGCR14_ESS-2"/>
</dbReference>
<dbReference type="GeneID" id="112283009"/>
<proteinExistence type="inferred from homology"/>
<dbReference type="EnsemblPlants" id="Pp3c5_28640V3.1">
    <property type="protein sequence ID" value="Pp3c5_28640V3.1"/>
    <property type="gene ID" value="Pp3c5_28640"/>
</dbReference>
<evidence type="ECO:0000256" key="2">
    <source>
        <dbReference type="ARBA" id="ARBA00009072"/>
    </source>
</evidence>
<evidence type="ECO:0000256" key="3">
    <source>
        <dbReference type="ARBA" id="ARBA00023242"/>
    </source>
</evidence>
<accession>A9TH42</accession>
<dbReference type="Gramene" id="Pp3c5_28640V3.1">
    <property type="protein sequence ID" value="Pp3c5_28640V3.1"/>
    <property type="gene ID" value="Pp3c5_28640"/>
</dbReference>
<evidence type="ECO:0000256" key="4">
    <source>
        <dbReference type="SAM" id="MobiDB-lite"/>
    </source>
</evidence>
<reference evidence="5 7" key="1">
    <citation type="journal article" date="2008" name="Science">
        <title>The Physcomitrella genome reveals evolutionary insights into the conquest of land by plants.</title>
        <authorList>
            <person name="Rensing S."/>
            <person name="Lang D."/>
            <person name="Zimmer A."/>
            <person name="Terry A."/>
            <person name="Salamov A."/>
            <person name="Shapiro H."/>
            <person name="Nishiyama T."/>
            <person name="Perroud P.-F."/>
            <person name="Lindquist E."/>
            <person name="Kamisugi Y."/>
            <person name="Tanahashi T."/>
            <person name="Sakakibara K."/>
            <person name="Fujita T."/>
            <person name="Oishi K."/>
            <person name="Shin-I T."/>
            <person name="Kuroki Y."/>
            <person name="Toyoda A."/>
            <person name="Suzuki Y."/>
            <person name="Hashimoto A."/>
            <person name="Yamaguchi K."/>
            <person name="Sugano A."/>
            <person name="Kohara Y."/>
            <person name="Fujiyama A."/>
            <person name="Anterola A."/>
            <person name="Aoki S."/>
            <person name="Ashton N."/>
            <person name="Barbazuk W.B."/>
            <person name="Barker E."/>
            <person name="Bennetzen J."/>
            <person name="Bezanilla M."/>
            <person name="Blankenship R."/>
            <person name="Cho S.H."/>
            <person name="Dutcher S."/>
            <person name="Estelle M."/>
            <person name="Fawcett J.A."/>
            <person name="Gundlach H."/>
            <person name="Hanada K."/>
            <person name="Heyl A."/>
            <person name="Hicks K.A."/>
            <person name="Hugh J."/>
            <person name="Lohr M."/>
            <person name="Mayer K."/>
            <person name="Melkozernov A."/>
            <person name="Murata T."/>
            <person name="Nelson D."/>
            <person name="Pils B."/>
            <person name="Prigge M."/>
            <person name="Reiss B."/>
            <person name="Renner T."/>
            <person name="Rombauts S."/>
            <person name="Rushton P."/>
            <person name="Sanderfoot A."/>
            <person name="Schween G."/>
            <person name="Shiu S.-H."/>
            <person name="Stueber K."/>
            <person name="Theodoulou F.L."/>
            <person name="Tu H."/>
            <person name="Van de Peer Y."/>
            <person name="Verrier P.J."/>
            <person name="Waters E."/>
            <person name="Wood A."/>
            <person name="Yang L."/>
            <person name="Cove D."/>
            <person name="Cuming A."/>
            <person name="Hasebe M."/>
            <person name="Lucas S."/>
            <person name="Mishler D.B."/>
            <person name="Reski R."/>
            <person name="Grigoriev I."/>
            <person name="Quatrano R.S."/>
            <person name="Boore J.L."/>
        </authorList>
    </citation>
    <scope>NUCLEOTIDE SEQUENCE [LARGE SCALE GENOMIC DNA]</scope>
    <source>
        <strain evidence="6 7">cv. Gransden 2004</strain>
    </source>
</reference>
<evidence type="ECO:0008006" key="8">
    <source>
        <dbReference type="Google" id="ProtNLM"/>
    </source>
</evidence>
<dbReference type="RefSeq" id="XP_024377067.1">
    <property type="nucleotide sequence ID" value="XM_024521299.2"/>
</dbReference>
<dbReference type="EMBL" id="ABEU02000005">
    <property type="protein sequence ID" value="PNR54591.1"/>
    <property type="molecule type" value="Genomic_DNA"/>
</dbReference>
<feature type="compositionally biased region" description="Basic and acidic residues" evidence="4">
    <location>
        <begin position="416"/>
        <end position="436"/>
    </location>
</feature>
<dbReference type="STRING" id="3218.A9TH42"/>
<dbReference type="GO" id="GO:0071013">
    <property type="term" value="C:catalytic step 2 spliceosome"/>
    <property type="evidence" value="ECO:0000318"/>
    <property type="project" value="GO_Central"/>
</dbReference>
<dbReference type="OMA" id="YKAWNTV"/>
<reference evidence="6" key="3">
    <citation type="submission" date="2020-12" db="UniProtKB">
        <authorList>
            <consortium name="EnsemblPlants"/>
        </authorList>
    </citation>
    <scope>IDENTIFICATION</scope>
</reference>
<comment type="subcellular location">
    <subcellularLocation>
        <location evidence="1">Nucleus</location>
    </subcellularLocation>
</comment>
<gene>
    <name evidence="6" type="primary">LOC112283009</name>
    <name evidence="5" type="ORF">PHYPA_008268</name>
</gene>
<dbReference type="eggNOG" id="KOG2627">
    <property type="taxonomic scope" value="Eukaryota"/>
</dbReference>
<dbReference type="KEGG" id="ppp:112283009"/>
<reference evidence="5 7" key="2">
    <citation type="journal article" date="2018" name="Plant J.">
        <title>The Physcomitrella patens chromosome-scale assembly reveals moss genome structure and evolution.</title>
        <authorList>
            <person name="Lang D."/>
            <person name="Ullrich K.K."/>
            <person name="Murat F."/>
            <person name="Fuchs J."/>
            <person name="Jenkins J."/>
            <person name="Haas F.B."/>
            <person name="Piednoel M."/>
            <person name="Gundlach H."/>
            <person name="Van Bel M."/>
            <person name="Meyberg R."/>
            <person name="Vives C."/>
            <person name="Morata J."/>
            <person name="Symeonidi A."/>
            <person name="Hiss M."/>
            <person name="Muchero W."/>
            <person name="Kamisugi Y."/>
            <person name="Saleh O."/>
            <person name="Blanc G."/>
            <person name="Decker E.L."/>
            <person name="van Gessel N."/>
            <person name="Grimwood J."/>
            <person name="Hayes R.D."/>
            <person name="Graham S.W."/>
            <person name="Gunter L.E."/>
            <person name="McDaniel S.F."/>
            <person name="Hoernstein S.N.W."/>
            <person name="Larsson A."/>
            <person name="Li F.W."/>
            <person name="Perroud P.F."/>
            <person name="Phillips J."/>
            <person name="Ranjan P."/>
            <person name="Rokshar D.S."/>
            <person name="Rothfels C.J."/>
            <person name="Schneider L."/>
            <person name="Shu S."/>
            <person name="Stevenson D.W."/>
            <person name="Thummler F."/>
            <person name="Tillich M."/>
            <person name="Villarreal Aguilar J.C."/>
            <person name="Widiez T."/>
            <person name="Wong G.K."/>
            <person name="Wymore A."/>
            <person name="Zhang Y."/>
            <person name="Zimmer A.D."/>
            <person name="Quatrano R.S."/>
            <person name="Mayer K.F.X."/>
            <person name="Goodstein D."/>
            <person name="Casacuberta J.M."/>
            <person name="Vandepoele K."/>
            <person name="Reski R."/>
            <person name="Cuming A.C."/>
            <person name="Tuskan G.A."/>
            <person name="Maumus F."/>
            <person name="Salse J."/>
            <person name="Schmutz J."/>
            <person name="Rensing S.A."/>
        </authorList>
    </citation>
    <scope>NUCLEOTIDE SEQUENCE [LARGE SCALE GENOMIC DNA]</scope>
    <source>
        <strain evidence="6 7">cv. Gransden 2004</strain>
    </source>
</reference>
<dbReference type="PANTHER" id="PTHR12940:SF0">
    <property type="entry name" value="SPLICING FACTOR ESS-2 HOMOLOG"/>
    <property type="match status" value="1"/>
</dbReference>
<feature type="region of interest" description="Disordered" evidence="4">
    <location>
        <begin position="412"/>
        <end position="526"/>
    </location>
</feature>
<protein>
    <recommendedName>
        <fullName evidence="8">Protein DGCR14</fullName>
    </recommendedName>
</protein>
<feature type="region of interest" description="Disordered" evidence="4">
    <location>
        <begin position="1"/>
        <end position="27"/>
    </location>
</feature>
<dbReference type="HOGENOM" id="CLU_024820_1_0_1"/>
<organism evidence="5">
    <name type="scientific">Physcomitrium patens</name>
    <name type="common">Spreading-leaved earth moss</name>
    <name type="synonym">Physcomitrella patens</name>
    <dbReference type="NCBI Taxonomy" id="3218"/>
    <lineage>
        <taxon>Eukaryota</taxon>
        <taxon>Viridiplantae</taxon>
        <taxon>Streptophyta</taxon>
        <taxon>Embryophyta</taxon>
        <taxon>Bryophyta</taxon>
        <taxon>Bryophytina</taxon>
        <taxon>Bryopsida</taxon>
        <taxon>Funariidae</taxon>
        <taxon>Funariales</taxon>
        <taxon>Funariaceae</taxon>
        <taxon>Physcomitrium</taxon>
    </lineage>
</organism>
<feature type="region of interest" description="Disordered" evidence="4">
    <location>
        <begin position="110"/>
        <end position="133"/>
    </location>
</feature>
<feature type="compositionally biased region" description="Basic and acidic residues" evidence="4">
    <location>
        <begin position="112"/>
        <end position="121"/>
    </location>
</feature>
<dbReference type="Proteomes" id="UP000006727">
    <property type="component" value="Chromosome 5"/>
</dbReference>
<dbReference type="AlphaFoldDB" id="A9TH42"/>
<evidence type="ECO:0000313" key="7">
    <source>
        <dbReference type="Proteomes" id="UP000006727"/>
    </source>
</evidence>
<dbReference type="FunCoup" id="A9TH42">
    <property type="interactions" value="3876"/>
</dbReference>
<feature type="region of interest" description="Disordered" evidence="4">
    <location>
        <begin position="149"/>
        <end position="169"/>
    </location>
</feature>
<sequence length="526" mass="57419">MLASPGHSPRHIEPPSPSPSTDSRAGYDALALASTSDRKLGFTSAARKRKNSQIPLDEDTYVAAIEQIIERDFFPDIPKLRNRLEWLEAVRSGDPVIIRDAQMNIIRRRREKAREDGERDGTPSTNIPDTPASMISGLASPAVSLRSAASPSVSGLFPPTGSARDVDNGPSVDVNMKLDDFLRKYTSEDNASFSKILEKVNKQRKQKYEFLNEKGLVDPNLRIENANDRVTDGFGTSNQPFATLDTWKYRAKNLLMYDSAEREDVPLTQAEKEELVEGPPKSIEMKNTRFHGKMFDSKVREEDTVAILYTPVAGGTPQAWPFAQRDAERARKRYDLEDLRKTPQALDSQSKGVGHPGAGYSYVATPSPAPGVDESPFMTWGEIEGTPLRLEIEDTPVGIGGNGDGPHFKIPAPPTRDARAHALSRDAARSLREKAKFRSSRFSPSPGRGPGQASPAPGFSAAAQKFMNKAMAKSSSSVDARLRASYGGSTTPGTPRLAQNAVRSRSASVFSRDGSLPLRSPSVQPS</sequence>
<evidence type="ECO:0000256" key="1">
    <source>
        <dbReference type="ARBA" id="ARBA00004123"/>
    </source>
</evidence>
<dbReference type="GO" id="GO:0000398">
    <property type="term" value="P:mRNA splicing, via spliceosome"/>
    <property type="evidence" value="ECO:0007669"/>
    <property type="project" value="EnsemblPlants"/>
</dbReference>
<dbReference type="Gramene" id="Pp3c5_28640V3.2">
    <property type="protein sequence ID" value="Pp3c5_28640V3.2"/>
    <property type="gene ID" value="Pp3c5_28640"/>
</dbReference>
<keyword evidence="3" id="KW-0539">Nucleus</keyword>